<dbReference type="AlphaFoldDB" id="A0A498LPX2"/>
<name>A0A498LPX2_LABRO</name>
<protein>
    <submittedName>
        <fullName evidence="1">Uncharacterized protein</fullName>
    </submittedName>
</protein>
<evidence type="ECO:0000313" key="2">
    <source>
        <dbReference type="Proteomes" id="UP000290572"/>
    </source>
</evidence>
<accession>A0A498LPX2</accession>
<comment type="caution">
    <text evidence="1">The sequence shown here is derived from an EMBL/GenBank/DDBJ whole genome shotgun (WGS) entry which is preliminary data.</text>
</comment>
<gene>
    <name evidence="1" type="ORF">ROHU_031581</name>
</gene>
<evidence type="ECO:0000313" key="1">
    <source>
        <dbReference type="EMBL" id="RXN08754.1"/>
    </source>
</evidence>
<proteinExistence type="predicted"/>
<sequence>MYTEPRTCGAVFLHSADEDAESVFRSSSHAEAQLTIVTPDDRQAHDLTCRQTYAQCSVLSAFVVHSESLHLPHLSRPPSGGLNLIRDAELIPERQISQLTASQTETAIDQSKRQMPQIFKIE</sequence>
<dbReference type="EMBL" id="QBIY01013298">
    <property type="protein sequence ID" value="RXN08754.1"/>
    <property type="molecule type" value="Genomic_DNA"/>
</dbReference>
<organism evidence="1 2">
    <name type="scientific">Labeo rohita</name>
    <name type="common">Indian major carp</name>
    <name type="synonym">Cyprinus rohita</name>
    <dbReference type="NCBI Taxonomy" id="84645"/>
    <lineage>
        <taxon>Eukaryota</taxon>
        <taxon>Metazoa</taxon>
        <taxon>Chordata</taxon>
        <taxon>Craniata</taxon>
        <taxon>Vertebrata</taxon>
        <taxon>Euteleostomi</taxon>
        <taxon>Actinopterygii</taxon>
        <taxon>Neopterygii</taxon>
        <taxon>Teleostei</taxon>
        <taxon>Ostariophysi</taxon>
        <taxon>Cypriniformes</taxon>
        <taxon>Cyprinidae</taxon>
        <taxon>Labeoninae</taxon>
        <taxon>Labeonini</taxon>
        <taxon>Labeo</taxon>
    </lineage>
</organism>
<reference evidence="1 2" key="1">
    <citation type="submission" date="2018-03" db="EMBL/GenBank/DDBJ databases">
        <title>Draft genome sequence of Rohu Carp (Labeo rohita).</title>
        <authorList>
            <person name="Das P."/>
            <person name="Kushwaha B."/>
            <person name="Joshi C.G."/>
            <person name="Kumar D."/>
            <person name="Nagpure N.S."/>
            <person name="Sahoo L."/>
            <person name="Das S.P."/>
            <person name="Bit A."/>
            <person name="Patnaik S."/>
            <person name="Meher P.K."/>
            <person name="Jayasankar P."/>
            <person name="Koringa P.G."/>
            <person name="Patel N.V."/>
            <person name="Hinsu A.T."/>
            <person name="Kumar R."/>
            <person name="Pandey M."/>
            <person name="Agarwal S."/>
            <person name="Srivastava S."/>
            <person name="Singh M."/>
            <person name="Iquebal M.A."/>
            <person name="Jaiswal S."/>
            <person name="Angadi U.B."/>
            <person name="Kumar N."/>
            <person name="Raza M."/>
            <person name="Shah T.M."/>
            <person name="Rai A."/>
            <person name="Jena J.K."/>
        </authorList>
    </citation>
    <scope>NUCLEOTIDE SEQUENCE [LARGE SCALE GENOMIC DNA]</scope>
    <source>
        <strain evidence="1">DASCIFA01</strain>
        <tissue evidence="1">Testis</tissue>
    </source>
</reference>
<keyword evidence="2" id="KW-1185">Reference proteome</keyword>
<dbReference type="Proteomes" id="UP000290572">
    <property type="component" value="Unassembled WGS sequence"/>
</dbReference>